<dbReference type="InterPro" id="IPR002541">
    <property type="entry name" value="Cyt_c_assembly"/>
</dbReference>
<dbReference type="Proteomes" id="UP000004750">
    <property type="component" value="Unassembled WGS sequence"/>
</dbReference>
<dbReference type="PANTHER" id="PTHR30071:SF1">
    <property type="entry name" value="CYTOCHROME B_B6 PROTEIN-RELATED"/>
    <property type="match status" value="1"/>
</dbReference>
<accession>G9ZEI8</accession>
<keyword evidence="9" id="KW-0813">Transport</keyword>
<dbReference type="GO" id="GO:0015232">
    <property type="term" value="F:heme transmembrane transporter activity"/>
    <property type="evidence" value="ECO:0007669"/>
    <property type="project" value="InterPro"/>
</dbReference>
<organism evidence="11 12">
    <name type="scientific">Cardiobacterium valvarum F0432</name>
    <dbReference type="NCBI Taxonomy" id="797473"/>
    <lineage>
        <taxon>Bacteria</taxon>
        <taxon>Pseudomonadati</taxon>
        <taxon>Pseudomonadota</taxon>
        <taxon>Gammaproteobacteria</taxon>
        <taxon>Cardiobacteriales</taxon>
        <taxon>Cardiobacteriaceae</taxon>
        <taxon>Cardiobacterium</taxon>
    </lineage>
</organism>
<dbReference type="HOGENOM" id="CLU_066538_2_0_6"/>
<feature type="domain" description="Cytochrome c assembly protein" evidence="10">
    <location>
        <begin position="86"/>
        <end position="241"/>
    </location>
</feature>
<comment type="similarity">
    <text evidence="3 9">Belongs to the CcmC/CycZ/HelC family.</text>
</comment>
<keyword evidence="6 9" id="KW-0201">Cytochrome c-type biogenesis</keyword>
<dbReference type="GO" id="GO:0005886">
    <property type="term" value="C:plasma membrane"/>
    <property type="evidence" value="ECO:0007669"/>
    <property type="project" value="UniProtKB-SubCell"/>
</dbReference>
<comment type="subcellular location">
    <subcellularLocation>
        <location evidence="9">Cell inner membrane</location>
    </subcellularLocation>
    <subcellularLocation>
        <location evidence="2">Membrane</location>
        <topology evidence="2">Multi-pass membrane protein</topology>
    </subcellularLocation>
</comment>
<dbReference type="EMBL" id="AGCM01000067">
    <property type="protein sequence ID" value="EHM54582.1"/>
    <property type="molecule type" value="Genomic_DNA"/>
</dbReference>
<evidence type="ECO:0000256" key="3">
    <source>
        <dbReference type="ARBA" id="ARBA00005840"/>
    </source>
</evidence>
<protein>
    <recommendedName>
        <fullName evidence="4 9">Heme exporter protein C</fullName>
    </recommendedName>
    <alternativeName>
        <fullName evidence="9">Cytochrome c-type biogenesis protein</fullName>
    </alternativeName>
</protein>
<dbReference type="AlphaFoldDB" id="G9ZEI8"/>
<dbReference type="InterPro" id="IPR003557">
    <property type="entry name" value="Cyt_c_biogenesis_CcmC"/>
</dbReference>
<evidence type="ECO:0000256" key="9">
    <source>
        <dbReference type="RuleBase" id="RU364092"/>
    </source>
</evidence>
<evidence type="ECO:0000256" key="6">
    <source>
        <dbReference type="ARBA" id="ARBA00022748"/>
    </source>
</evidence>
<dbReference type="PATRIC" id="fig|797473.3.peg.938"/>
<evidence type="ECO:0000256" key="5">
    <source>
        <dbReference type="ARBA" id="ARBA00022692"/>
    </source>
</evidence>
<dbReference type="GO" id="GO:0020037">
    <property type="term" value="F:heme binding"/>
    <property type="evidence" value="ECO:0007669"/>
    <property type="project" value="InterPro"/>
</dbReference>
<feature type="transmembrane region" description="Helical" evidence="9">
    <location>
        <begin position="153"/>
        <end position="172"/>
    </location>
</feature>
<evidence type="ECO:0000259" key="10">
    <source>
        <dbReference type="Pfam" id="PF01578"/>
    </source>
</evidence>
<evidence type="ECO:0000256" key="2">
    <source>
        <dbReference type="ARBA" id="ARBA00004141"/>
    </source>
</evidence>
<evidence type="ECO:0000313" key="11">
    <source>
        <dbReference type="EMBL" id="EHM54582.1"/>
    </source>
</evidence>
<comment type="caution">
    <text evidence="11">The sequence shown here is derived from an EMBL/GenBank/DDBJ whole genome shotgun (WGS) entry which is preliminary data.</text>
</comment>
<feature type="transmembrane region" description="Helical" evidence="9">
    <location>
        <begin position="214"/>
        <end position="238"/>
    </location>
</feature>
<feature type="transmembrane region" description="Helical" evidence="9">
    <location>
        <begin position="81"/>
        <end position="101"/>
    </location>
</feature>
<evidence type="ECO:0000256" key="1">
    <source>
        <dbReference type="ARBA" id="ARBA00002442"/>
    </source>
</evidence>
<dbReference type="InterPro" id="IPR045062">
    <property type="entry name" value="Cyt_c_biogenesis_CcsA/CcmC"/>
</dbReference>
<comment type="function">
    <text evidence="1 9">Required for the export of heme to the periplasm for the biogenesis of c-type cytochromes.</text>
</comment>
<reference evidence="11 12" key="1">
    <citation type="submission" date="2011-08" db="EMBL/GenBank/DDBJ databases">
        <authorList>
            <person name="Weinstock G."/>
            <person name="Sodergren E."/>
            <person name="Clifton S."/>
            <person name="Fulton L."/>
            <person name="Fulton B."/>
            <person name="Courtney L."/>
            <person name="Fronick C."/>
            <person name="Harrison M."/>
            <person name="Strong C."/>
            <person name="Farmer C."/>
            <person name="Delahaunty K."/>
            <person name="Markovic C."/>
            <person name="Hall O."/>
            <person name="Minx P."/>
            <person name="Tomlinson C."/>
            <person name="Mitreva M."/>
            <person name="Hou S."/>
            <person name="Chen J."/>
            <person name="Wollam A."/>
            <person name="Pepin K.H."/>
            <person name="Johnson M."/>
            <person name="Bhonagiri V."/>
            <person name="Zhang X."/>
            <person name="Suruliraj S."/>
            <person name="Warren W."/>
            <person name="Chinwalla A."/>
            <person name="Mardis E.R."/>
            <person name="Wilson R.K."/>
        </authorList>
    </citation>
    <scope>NUCLEOTIDE SEQUENCE [LARGE SCALE GENOMIC DNA]</scope>
    <source>
        <strain evidence="11 12">F0432</strain>
    </source>
</reference>
<evidence type="ECO:0000256" key="4">
    <source>
        <dbReference type="ARBA" id="ARBA00016463"/>
    </source>
</evidence>
<dbReference type="PRINTS" id="PR01386">
    <property type="entry name" value="CCMCBIOGNSIS"/>
</dbReference>
<gene>
    <name evidence="9" type="primary">ccmC</name>
    <name evidence="11" type="ORF">HMPREF9080_01174</name>
</gene>
<dbReference type="STRING" id="797473.HMPREF9080_01174"/>
<dbReference type="GO" id="GO:0017004">
    <property type="term" value="P:cytochrome complex assembly"/>
    <property type="evidence" value="ECO:0007669"/>
    <property type="project" value="UniProtKB-KW"/>
</dbReference>
<evidence type="ECO:0000256" key="7">
    <source>
        <dbReference type="ARBA" id="ARBA00022989"/>
    </source>
</evidence>
<evidence type="ECO:0000313" key="12">
    <source>
        <dbReference type="Proteomes" id="UP000004750"/>
    </source>
</evidence>
<keyword evidence="7 9" id="KW-1133">Transmembrane helix</keyword>
<dbReference type="Pfam" id="PF01578">
    <property type="entry name" value="Cytochrom_C_asm"/>
    <property type="match status" value="1"/>
</dbReference>
<dbReference type="PANTHER" id="PTHR30071">
    <property type="entry name" value="HEME EXPORTER PROTEIN C"/>
    <property type="match status" value="1"/>
</dbReference>
<keyword evidence="9" id="KW-0997">Cell inner membrane</keyword>
<keyword evidence="8 9" id="KW-0472">Membrane</keyword>
<keyword evidence="9" id="KW-1003">Cell membrane</keyword>
<sequence>MINIPQYFTNLHVKTPNNIEEHHKHHPYPQLVSRPFPHPLPYNALRKSPSPIIMKSTLHKRLQHWGSPAGFERLSRHILPWLTPLAWLLLTVGIVWGLAFAPPDYQQKDSFRIIYLHVPAAMLSMSIYVFLAAVSLMHFVWRSRLAAWLARAAAPYGALMTALALATGAIWGKPTWGTFWTWDARLTSELILLFLYLAYLLLQASIEERDQADRLAAILAIVGVINIPIIHYSVVWWNSLHQGATLFRADGPSIDGTMLRPLVITLLAFYALFADYLIRAVGNLILEHRIRRQLET</sequence>
<feature type="transmembrane region" description="Helical" evidence="9">
    <location>
        <begin position="113"/>
        <end position="141"/>
    </location>
</feature>
<feature type="transmembrane region" description="Helical" evidence="9">
    <location>
        <begin position="184"/>
        <end position="202"/>
    </location>
</feature>
<dbReference type="NCBIfam" id="TIGR01191">
    <property type="entry name" value="ccmC"/>
    <property type="match status" value="1"/>
</dbReference>
<keyword evidence="5 9" id="KW-0812">Transmembrane</keyword>
<proteinExistence type="inferred from homology"/>
<feature type="transmembrane region" description="Helical" evidence="9">
    <location>
        <begin position="258"/>
        <end position="278"/>
    </location>
</feature>
<evidence type="ECO:0000256" key="8">
    <source>
        <dbReference type="ARBA" id="ARBA00023136"/>
    </source>
</evidence>
<name>G9ZEI8_9GAMM</name>